<dbReference type="GO" id="GO:0003677">
    <property type="term" value="F:DNA binding"/>
    <property type="evidence" value="ECO:0007669"/>
    <property type="project" value="InterPro"/>
</dbReference>
<comment type="caution">
    <text evidence="2">The sequence shown here is derived from an EMBL/GenBank/DDBJ whole genome shotgun (WGS) entry which is preliminary data.</text>
</comment>
<proteinExistence type="predicted"/>
<dbReference type="Proteomes" id="UP001186041">
    <property type="component" value="Unassembled WGS sequence"/>
</dbReference>
<dbReference type="PROSITE" id="PS50943">
    <property type="entry name" value="HTH_CROC1"/>
    <property type="match status" value="1"/>
</dbReference>
<dbReference type="EMBL" id="JAWLVV010000107">
    <property type="protein sequence ID" value="MDV7295704.1"/>
    <property type="molecule type" value="Genomic_DNA"/>
</dbReference>
<protein>
    <submittedName>
        <fullName evidence="2">Helix-turn-helix transcriptional regulator</fullName>
    </submittedName>
</protein>
<feature type="non-terminal residue" evidence="2">
    <location>
        <position position="1"/>
    </location>
</feature>
<evidence type="ECO:0000259" key="1">
    <source>
        <dbReference type="PROSITE" id="PS50943"/>
    </source>
</evidence>
<organism evidence="2 3">
    <name type="scientific">Mycolicibacterium fortuitum</name>
    <name type="common">Mycobacterium fortuitum</name>
    <dbReference type="NCBI Taxonomy" id="1766"/>
    <lineage>
        <taxon>Bacteria</taxon>
        <taxon>Bacillati</taxon>
        <taxon>Actinomycetota</taxon>
        <taxon>Actinomycetes</taxon>
        <taxon>Mycobacteriales</taxon>
        <taxon>Mycobacteriaceae</taxon>
        <taxon>Mycolicibacterium</taxon>
    </lineage>
</organism>
<accession>A0AAE4VLC9</accession>
<gene>
    <name evidence="2" type="ORF">R4485_36770</name>
</gene>
<dbReference type="InterPro" id="IPR001387">
    <property type="entry name" value="Cro/C1-type_HTH"/>
</dbReference>
<evidence type="ECO:0000313" key="3">
    <source>
        <dbReference type="Proteomes" id="UP001186041"/>
    </source>
</evidence>
<sequence>GLNQTDVAKVLGVNRATISQWERGSRPVPEKYRQAYHRVLGLVDGDDSNLSTTTRGVPGPVTAVASDANKSIRGATKPSRGSAACVAHLIVISDLVFSGGKFVEPGDRPKNWRVYSPQGVEVNKTSADLDQLMEEAALRLADRGYRQMCIHSEQRVIIDNEPIRAVRVQTSPPNDARLHRSRVFLSHFTPEFYFEGVGEDPEEKAEIRKEFEHIFPASVMGESLFVVAEPTDSYGWLQDQTLPYIPYTIVSHRPDTNRPFFGAIHYDHTDVRTSVGLVSLSDLGVTRNTTISEIAERLDRYSKG</sequence>
<name>A0AAE4VLC9_MYCFO</name>
<dbReference type="SUPFAM" id="SSF47413">
    <property type="entry name" value="lambda repressor-like DNA-binding domains"/>
    <property type="match status" value="1"/>
</dbReference>
<dbReference type="Gene3D" id="1.10.260.40">
    <property type="entry name" value="lambda repressor-like DNA-binding domains"/>
    <property type="match status" value="1"/>
</dbReference>
<dbReference type="InterPro" id="IPR010982">
    <property type="entry name" value="Lambda_DNA-bd_dom_sf"/>
</dbReference>
<dbReference type="RefSeq" id="WP_317723059.1">
    <property type="nucleotide sequence ID" value="NZ_JAWLVK010000101.1"/>
</dbReference>
<evidence type="ECO:0000313" key="2">
    <source>
        <dbReference type="EMBL" id="MDV7295704.1"/>
    </source>
</evidence>
<reference evidence="2" key="1">
    <citation type="submission" date="2023-10" db="EMBL/GenBank/DDBJ databases">
        <title>Mycolicibacterium fortuitum clinical isolates causing pulmonary infections in humans.</title>
        <authorList>
            <person name="Mejia-Ponce P.M."/>
            <person name="Zenteno-Cuevas R."/>
            <person name="Licona-Cassani C."/>
        </authorList>
    </citation>
    <scope>NUCLEOTIDE SEQUENCE</scope>
    <source>
        <strain evidence="2">M8</strain>
    </source>
</reference>
<dbReference type="CDD" id="cd00093">
    <property type="entry name" value="HTH_XRE"/>
    <property type="match status" value="1"/>
</dbReference>
<feature type="domain" description="HTH cro/C1-type" evidence="1">
    <location>
        <begin position="1"/>
        <end position="26"/>
    </location>
</feature>
<dbReference type="AlphaFoldDB" id="A0AAE4VLC9"/>
<dbReference type="Pfam" id="PF01381">
    <property type="entry name" value="HTH_3"/>
    <property type="match status" value="1"/>
</dbReference>